<protein>
    <submittedName>
        <fullName evidence="16">Key endocytic protein, Ede1, involved in a network of interactions with other endocytic protein</fullName>
    </submittedName>
</protein>
<feature type="compositionally biased region" description="Basic and acidic residues" evidence="12">
    <location>
        <begin position="948"/>
        <end position="967"/>
    </location>
</feature>
<dbReference type="PROSITE" id="PS50030">
    <property type="entry name" value="UBA"/>
    <property type="match status" value="1"/>
</dbReference>
<keyword evidence="6" id="KW-0967">Endosome</keyword>
<dbReference type="GO" id="GO:0030479">
    <property type="term" value="C:actin cortical patch"/>
    <property type="evidence" value="ECO:0007669"/>
    <property type="project" value="UniProtKB-SubCell"/>
</dbReference>
<comment type="function">
    <text evidence="10">Component of the PAN1 actin cytoskeleton-regulatory complex required for the internalization of endosomes during actin-coupled endocytosis. The complex links the site of endocytosis to the cell membrane-associated actin cytoskeleton. Mediates uptake of external molecules and vacuolar degradation of plasma membrane proteins. Plays a role in the proper organization of the cell membrane-associated actin cytoskeleton and promotes its destabilization.</text>
</comment>
<dbReference type="Proteomes" id="UP000191004">
    <property type="component" value="Unassembled WGS sequence"/>
</dbReference>
<dbReference type="InterPro" id="IPR009060">
    <property type="entry name" value="UBA-like_sf"/>
</dbReference>
<feature type="compositionally biased region" description="Polar residues" evidence="12">
    <location>
        <begin position="1082"/>
        <end position="1121"/>
    </location>
</feature>
<dbReference type="SMART" id="SM00165">
    <property type="entry name" value="UBA"/>
    <property type="match status" value="1"/>
</dbReference>
<evidence type="ECO:0000256" key="8">
    <source>
        <dbReference type="ARBA" id="ARBA00023203"/>
    </source>
</evidence>
<feature type="region of interest" description="Disordered" evidence="12">
    <location>
        <begin position="774"/>
        <end position="872"/>
    </location>
</feature>
<feature type="region of interest" description="Disordered" evidence="12">
    <location>
        <begin position="400"/>
        <end position="479"/>
    </location>
</feature>
<accession>A0A1T3CMB5</accession>
<dbReference type="Pfam" id="PF00627">
    <property type="entry name" value="UBA"/>
    <property type="match status" value="1"/>
</dbReference>
<feature type="compositionally biased region" description="Polar residues" evidence="12">
    <location>
        <begin position="1130"/>
        <end position="1148"/>
    </location>
</feature>
<comment type="subunit">
    <text evidence="4">Component of the PAN1 actin cytoskeleton-regulatory complex.</text>
</comment>
<evidence type="ECO:0000313" key="17">
    <source>
        <dbReference type="Proteomes" id="UP000191004"/>
    </source>
</evidence>
<feature type="compositionally biased region" description="Low complexity" evidence="12">
    <location>
        <begin position="784"/>
        <end position="828"/>
    </location>
</feature>
<evidence type="ECO:0000256" key="1">
    <source>
        <dbReference type="ARBA" id="ARBA00004125"/>
    </source>
</evidence>
<feature type="compositionally biased region" description="Polar residues" evidence="12">
    <location>
        <begin position="253"/>
        <end position="265"/>
    </location>
</feature>
<evidence type="ECO:0000259" key="13">
    <source>
        <dbReference type="PROSITE" id="PS50030"/>
    </source>
</evidence>
<dbReference type="CDD" id="cd00052">
    <property type="entry name" value="EH"/>
    <property type="match status" value="3"/>
</dbReference>
<keyword evidence="7 11" id="KW-0175">Coiled coil</keyword>
<feature type="region of interest" description="Disordered" evidence="12">
    <location>
        <begin position="541"/>
        <end position="566"/>
    </location>
</feature>
<feature type="coiled-coil region" evidence="11">
    <location>
        <begin position="628"/>
        <end position="704"/>
    </location>
</feature>
<dbReference type="InterPro" id="IPR000261">
    <property type="entry name" value="EH_dom"/>
</dbReference>
<sequence length="1212" mass="128142">MSAAADPSAPNLNLSPEEKRIYGQLFRQADTDGVGVVTGEIAVKFFEKTRLDSRILGEIWQIADKENRGFLTPAGFGIVLRLIGHAQAGREPTPELALQQGPIPRFEGIWPAAATSPSQAQTPIQPQVSGGVRVPPLTPDKVAQYAALFERQNLQANMLPGDQARSIFDKSGLPNETLGRIWGLADTEQRGALALPEFIIAMHLLTSMKTGALRALPNVLPAGLYEAATRSSAAAPRQSPSNTGGITAIPRQLSGSTQQQRTGSPLNRPPIVAAQVTGPPAPTGGEWAITPADKARFDQIYLDFDKTNKGFITGEEAVPFLSQSNLPEDTLAQIWDLADFGSQGRLTRDGFAVAMYLIRQQRSNRGTPLPSTLPTALVPPHLRTQSRPATAVSSAFDPAPALTQTAPLPPVAASAPPAPKSALEDLFGLDSSTPSPAPPAPAQTTMSTGGSNADPFAGGISVLHTASSPGKPSSPVGVTFRPFVPSSSFGRGLAGHPGAEAARPHTASEDLLGDTDPEANKNISDETTELANLSNQIGSLTKQTQEVQTKRATTQHELSQTNSQKQNFEQRLAQLRQQYEKEAQDTHALEEKLRNSRADTKKLQGDCMNLEGQLRDIQGQHQQVLAALQADQQENTNLRERIRQANAEIAELKPQVEKLKLDARQQKGLVAINKKQLSTTEGERDKLKAEAESLAKSAEDISRQIETGSPVSTSAQMASPALSTSSGNNPFFKRSASTDIMGVFGPPPPNRAFSDSIQTTEHGAVIKSRQLSSSFLPFPEPNESLSSSRQVSPPTSSRAEGSASGSFPFPGGVASGAAEAKAPAAAASSEEEEKHDSASATPVPAAQGDSSQKPAEGEALDRSGSFDNTDHAKAKADFDNAFAAFTSAKPPSSSGADKGAAAVKPHSAFDNAFDTEFPPISELERDVSESDSERGGFDDDFAPASPENKAKEKQVALEPTPESHKPAAEASDFNAPLSPSQDITATHEPETKSTELPSSPATITNNHATTSPTSNADDIFGSSTIPAPAHHNPPPAAKGAFDDLDDDFEGLEDAKEGSADDDFANISRSGLDDYNPMFDSSPPASQAKSESTAFGNESSFDFISSNSATSAPGQSTNGQQSHDWDAIFSTLDSPTTAPAQPVHSNNTGPPKEETAESRPPAPGRALTEAGEHDDPILKNLTSMGYSRPDALAALEKYDYNLERAANFLASQS</sequence>
<dbReference type="InterPro" id="IPR015940">
    <property type="entry name" value="UBA"/>
</dbReference>
<keyword evidence="5" id="KW-0254">Endocytosis</keyword>
<dbReference type="InterPro" id="IPR011992">
    <property type="entry name" value="EF-hand-dom_pair"/>
</dbReference>
<evidence type="ECO:0000256" key="12">
    <source>
        <dbReference type="SAM" id="MobiDB-lite"/>
    </source>
</evidence>
<feature type="compositionally biased region" description="Low complexity" evidence="12">
    <location>
        <begin position="467"/>
        <end position="478"/>
    </location>
</feature>
<evidence type="ECO:0000259" key="15">
    <source>
        <dbReference type="PROSITE" id="PS50222"/>
    </source>
</evidence>
<dbReference type="GO" id="GO:0005509">
    <property type="term" value="F:calcium ion binding"/>
    <property type="evidence" value="ECO:0007669"/>
    <property type="project" value="InterPro"/>
</dbReference>
<name>A0A1T3CMB5_9HYPO</name>
<evidence type="ECO:0000256" key="7">
    <source>
        <dbReference type="ARBA" id="ARBA00023054"/>
    </source>
</evidence>
<evidence type="ECO:0000256" key="2">
    <source>
        <dbReference type="ARBA" id="ARBA00004134"/>
    </source>
</evidence>
<dbReference type="GO" id="GO:0010008">
    <property type="term" value="C:endosome membrane"/>
    <property type="evidence" value="ECO:0007669"/>
    <property type="project" value="UniProtKB-SubCell"/>
</dbReference>
<feature type="compositionally biased region" description="Low complexity" evidence="12">
    <location>
        <begin position="230"/>
        <end position="241"/>
    </location>
</feature>
<dbReference type="PANTHER" id="PTHR11216:SF170">
    <property type="entry name" value="DYNAMIN ASSOCIATED PROTEIN 160, ISOFORM D"/>
    <property type="match status" value="1"/>
</dbReference>
<dbReference type="GO" id="GO:0005886">
    <property type="term" value="C:plasma membrane"/>
    <property type="evidence" value="ECO:0007669"/>
    <property type="project" value="UniProtKB-SubCell"/>
</dbReference>
<gene>
    <name evidence="16" type="ORF">A0O28_0033110</name>
</gene>
<evidence type="ECO:0000256" key="4">
    <source>
        <dbReference type="ARBA" id="ARBA00011159"/>
    </source>
</evidence>
<feature type="domain" description="UBA" evidence="13">
    <location>
        <begin position="1171"/>
        <end position="1211"/>
    </location>
</feature>
<evidence type="ECO:0000256" key="11">
    <source>
        <dbReference type="SAM" id="Coils"/>
    </source>
</evidence>
<feature type="domain" description="EH" evidence="14">
    <location>
        <begin position="293"/>
        <end position="384"/>
    </location>
</feature>
<dbReference type="GO" id="GO:0006897">
    <property type="term" value="P:endocytosis"/>
    <property type="evidence" value="ECO:0007669"/>
    <property type="project" value="UniProtKB-KW"/>
</dbReference>
<dbReference type="PROSITE" id="PS50222">
    <property type="entry name" value="EF_HAND_2"/>
    <property type="match status" value="1"/>
</dbReference>
<dbReference type="SUPFAM" id="SSF90257">
    <property type="entry name" value="Myosin rod fragments"/>
    <property type="match status" value="1"/>
</dbReference>
<evidence type="ECO:0000256" key="9">
    <source>
        <dbReference type="ARBA" id="ARBA00023212"/>
    </source>
</evidence>
<feature type="region of interest" description="Disordered" evidence="12">
    <location>
        <begin position="707"/>
        <end position="730"/>
    </location>
</feature>
<reference evidence="16 17" key="1">
    <citation type="submission" date="2016-04" db="EMBL/GenBank/DDBJ databases">
        <title>Multiple horizontal gene transfer events from other fungi enriched the ability of the initially mycotrophic fungus Trichoderma (Ascomycota) to feed on dead plant biomass.</title>
        <authorList>
            <person name="Atanasova L."/>
            <person name="Chenthamara K."/>
            <person name="Zhang J."/>
            <person name="Grujic M."/>
            <person name="Henrissat B."/>
            <person name="Kuo A."/>
            <person name="Aertz A."/>
            <person name="Salamov A."/>
            <person name="Lipzen A."/>
            <person name="Labutti K."/>
            <person name="Barry K."/>
            <person name="Miao Y."/>
            <person name="Rahimi M.J."/>
            <person name="Shen Q."/>
            <person name="Grigoriev I.V."/>
            <person name="Kubicek C.P."/>
            <person name="Druzhinina I.S."/>
        </authorList>
    </citation>
    <scope>NUCLEOTIDE SEQUENCE [LARGE SCALE GENOMIC DNA]</scope>
    <source>
        <strain evidence="16 17">NJAU 4742</strain>
    </source>
</reference>
<keyword evidence="8" id="KW-0009">Actin-binding</keyword>
<dbReference type="OrthoDB" id="524326at2759"/>
<feature type="compositionally biased region" description="Acidic residues" evidence="12">
    <location>
        <begin position="1042"/>
        <end position="1051"/>
    </location>
</feature>
<dbReference type="Gene3D" id="1.10.238.10">
    <property type="entry name" value="EF-hand"/>
    <property type="match status" value="3"/>
</dbReference>
<evidence type="ECO:0000256" key="10">
    <source>
        <dbReference type="ARBA" id="ARBA00025194"/>
    </source>
</evidence>
<dbReference type="PROSITE" id="PS50031">
    <property type="entry name" value="EH"/>
    <property type="match status" value="3"/>
</dbReference>
<comment type="subcellular location">
    <subcellularLocation>
        <location evidence="3">Cell membrane</location>
        <topology evidence="3">Peripheral membrane protein</topology>
        <orientation evidence="3">Cytoplasmic side</orientation>
    </subcellularLocation>
    <subcellularLocation>
        <location evidence="2">Cytoplasm</location>
        <location evidence="2">Cytoskeleton</location>
        <location evidence="2">Actin patch</location>
    </subcellularLocation>
    <subcellularLocation>
        <location evidence="1">Endosome membrane</location>
        <topology evidence="1">Peripheral membrane protein</topology>
        <orientation evidence="1">Cytoplasmic side</orientation>
    </subcellularLocation>
</comment>
<dbReference type="AlphaFoldDB" id="A0A1T3CMB5"/>
<feature type="compositionally biased region" description="Basic and acidic residues" evidence="12">
    <location>
        <begin position="922"/>
        <end position="937"/>
    </location>
</feature>
<feature type="domain" description="EF-hand" evidence="15">
    <location>
        <begin position="292"/>
        <end position="327"/>
    </location>
</feature>
<dbReference type="SUPFAM" id="SSF46934">
    <property type="entry name" value="UBA-like"/>
    <property type="match status" value="1"/>
</dbReference>
<evidence type="ECO:0000256" key="3">
    <source>
        <dbReference type="ARBA" id="ARBA00004413"/>
    </source>
</evidence>
<proteinExistence type="predicted"/>
<comment type="caution">
    <text evidence="16">The sequence shown here is derived from an EMBL/GenBank/DDBJ whole genome shotgun (WGS) entry which is preliminary data.</text>
</comment>
<feature type="compositionally biased region" description="Low complexity" evidence="12">
    <location>
        <begin position="400"/>
        <end position="415"/>
    </location>
</feature>
<dbReference type="Pfam" id="PF12763">
    <property type="entry name" value="EH"/>
    <property type="match status" value="3"/>
</dbReference>
<dbReference type="SMART" id="SM00027">
    <property type="entry name" value="EH"/>
    <property type="match status" value="3"/>
</dbReference>
<feature type="domain" description="EH" evidence="14">
    <location>
        <begin position="18"/>
        <end position="94"/>
    </location>
</feature>
<keyword evidence="9" id="KW-0206">Cytoskeleton</keyword>
<evidence type="ECO:0000259" key="14">
    <source>
        <dbReference type="PROSITE" id="PS50031"/>
    </source>
</evidence>
<keyword evidence="17" id="KW-1185">Reference proteome</keyword>
<dbReference type="GO" id="GO:0003779">
    <property type="term" value="F:actin binding"/>
    <property type="evidence" value="ECO:0007669"/>
    <property type="project" value="UniProtKB-KW"/>
</dbReference>
<evidence type="ECO:0000313" key="16">
    <source>
        <dbReference type="EMBL" id="OPB42194.1"/>
    </source>
</evidence>
<dbReference type="GO" id="GO:0016197">
    <property type="term" value="P:endosomal transport"/>
    <property type="evidence" value="ECO:0007669"/>
    <property type="project" value="TreeGrafter"/>
</dbReference>
<dbReference type="EMBL" id="LVVK01000013">
    <property type="protein sequence ID" value="OPB42194.1"/>
    <property type="molecule type" value="Genomic_DNA"/>
</dbReference>
<feature type="region of interest" description="Disordered" evidence="12">
    <location>
        <begin position="491"/>
        <end position="522"/>
    </location>
</feature>
<dbReference type="InterPro" id="IPR002048">
    <property type="entry name" value="EF_hand_dom"/>
</dbReference>
<evidence type="ECO:0000256" key="5">
    <source>
        <dbReference type="ARBA" id="ARBA00022583"/>
    </source>
</evidence>
<feature type="region of interest" description="Disordered" evidence="12">
    <location>
        <begin position="230"/>
        <end position="271"/>
    </location>
</feature>
<dbReference type="PANTHER" id="PTHR11216">
    <property type="entry name" value="EH DOMAIN"/>
    <property type="match status" value="1"/>
</dbReference>
<dbReference type="Gene3D" id="1.10.8.10">
    <property type="entry name" value="DNA helicase RuvA subunit, C-terminal domain"/>
    <property type="match status" value="1"/>
</dbReference>
<feature type="region of interest" description="Disordered" evidence="12">
    <location>
        <begin position="910"/>
        <end position="1179"/>
    </location>
</feature>
<keyword evidence="9" id="KW-0963">Cytoplasm</keyword>
<feature type="compositionally biased region" description="Polar residues" evidence="12">
    <location>
        <begin position="994"/>
        <end position="1025"/>
    </location>
</feature>
<organism evidence="16 17">
    <name type="scientific">Trichoderma guizhouense</name>
    <dbReference type="NCBI Taxonomy" id="1491466"/>
    <lineage>
        <taxon>Eukaryota</taxon>
        <taxon>Fungi</taxon>
        <taxon>Dikarya</taxon>
        <taxon>Ascomycota</taxon>
        <taxon>Pezizomycotina</taxon>
        <taxon>Sordariomycetes</taxon>
        <taxon>Hypocreomycetidae</taxon>
        <taxon>Hypocreales</taxon>
        <taxon>Hypocreaceae</taxon>
        <taxon>Trichoderma</taxon>
    </lineage>
</organism>
<evidence type="ECO:0000256" key="6">
    <source>
        <dbReference type="ARBA" id="ARBA00022753"/>
    </source>
</evidence>
<feature type="domain" description="EH" evidence="14">
    <location>
        <begin position="141"/>
        <end position="231"/>
    </location>
</feature>
<feature type="compositionally biased region" description="Polar residues" evidence="12">
    <location>
        <begin position="707"/>
        <end position="729"/>
    </location>
</feature>
<dbReference type="SUPFAM" id="SSF47473">
    <property type="entry name" value="EF-hand"/>
    <property type="match status" value="3"/>
</dbReference>